<organism evidence="2 3">
    <name type="scientific">Rhipicephalus microplus</name>
    <name type="common">Cattle tick</name>
    <name type="synonym">Boophilus microplus</name>
    <dbReference type="NCBI Taxonomy" id="6941"/>
    <lineage>
        <taxon>Eukaryota</taxon>
        <taxon>Metazoa</taxon>
        <taxon>Ecdysozoa</taxon>
        <taxon>Arthropoda</taxon>
        <taxon>Chelicerata</taxon>
        <taxon>Arachnida</taxon>
        <taxon>Acari</taxon>
        <taxon>Parasitiformes</taxon>
        <taxon>Ixodida</taxon>
        <taxon>Ixodoidea</taxon>
        <taxon>Ixodidae</taxon>
        <taxon>Rhipicephalinae</taxon>
        <taxon>Rhipicephalus</taxon>
        <taxon>Boophilus</taxon>
    </lineage>
</organism>
<gene>
    <name evidence="2" type="ORF">HPB51_004853</name>
</gene>
<proteinExistence type="predicted"/>
<keyword evidence="3" id="KW-1185">Reference proteome</keyword>
<dbReference type="AlphaFoldDB" id="A0A9J6E6C5"/>
<dbReference type="EMBL" id="JABSTU010000005">
    <property type="protein sequence ID" value="KAH8029818.1"/>
    <property type="molecule type" value="Genomic_DNA"/>
</dbReference>
<comment type="caution">
    <text evidence="2">The sequence shown here is derived from an EMBL/GenBank/DDBJ whole genome shotgun (WGS) entry which is preliminary data.</text>
</comment>
<reference evidence="2" key="2">
    <citation type="submission" date="2021-09" db="EMBL/GenBank/DDBJ databases">
        <authorList>
            <person name="Jia N."/>
            <person name="Wang J."/>
            <person name="Shi W."/>
            <person name="Du L."/>
            <person name="Sun Y."/>
            <person name="Zhan W."/>
            <person name="Jiang J."/>
            <person name="Wang Q."/>
            <person name="Zhang B."/>
            <person name="Ji P."/>
            <person name="Sakyi L.B."/>
            <person name="Cui X."/>
            <person name="Yuan T."/>
            <person name="Jiang B."/>
            <person name="Yang W."/>
            <person name="Lam T.T.-Y."/>
            <person name="Chang Q."/>
            <person name="Ding S."/>
            <person name="Wang X."/>
            <person name="Zhu J."/>
            <person name="Ruan X."/>
            <person name="Zhao L."/>
            <person name="Wei J."/>
            <person name="Que T."/>
            <person name="Du C."/>
            <person name="Cheng J."/>
            <person name="Dai P."/>
            <person name="Han X."/>
            <person name="Huang E."/>
            <person name="Gao Y."/>
            <person name="Liu J."/>
            <person name="Shao H."/>
            <person name="Ye R."/>
            <person name="Li L."/>
            <person name="Wei W."/>
            <person name="Wang X."/>
            <person name="Wang C."/>
            <person name="Huo Q."/>
            <person name="Li W."/>
            <person name="Guo W."/>
            <person name="Chen H."/>
            <person name="Chen S."/>
            <person name="Zhou L."/>
            <person name="Zhou L."/>
            <person name="Ni X."/>
            <person name="Tian J."/>
            <person name="Zhou Y."/>
            <person name="Sheng Y."/>
            <person name="Liu T."/>
            <person name="Pan Y."/>
            <person name="Xia L."/>
            <person name="Li J."/>
            <person name="Zhao F."/>
            <person name="Cao W."/>
        </authorList>
    </citation>
    <scope>NUCLEOTIDE SEQUENCE</scope>
    <source>
        <strain evidence="2">Rmic-2018</strain>
        <tissue evidence="2">Larvae</tissue>
    </source>
</reference>
<feature type="region of interest" description="Disordered" evidence="1">
    <location>
        <begin position="123"/>
        <end position="164"/>
    </location>
</feature>
<evidence type="ECO:0000313" key="3">
    <source>
        <dbReference type="Proteomes" id="UP000821866"/>
    </source>
</evidence>
<feature type="compositionally biased region" description="Basic and acidic residues" evidence="1">
    <location>
        <begin position="314"/>
        <end position="334"/>
    </location>
</feature>
<evidence type="ECO:0000256" key="1">
    <source>
        <dbReference type="SAM" id="MobiDB-lite"/>
    </source>
</evidence>
<feature type="region of interest" description="Disordered" evidence="1">
    <location>
        <begin position="277"/>
        <end position="361"/>
    </location>
</feature>
<dbReference type="Proteomes" id="UP000821866">
    <property type="component" value="Chromosome 3"/>
</dbReference>
<feature type="compositionally biased region" description="Basic and acidic residues" evidence="1">
    <location>
        <begin position="277"/>
        <end position="289"/>
    </location>
</feature>
<reference evidence="2" key="1">
    <citation type="journal article" date="2020" name="Cell">
        <title>Large-Scale Comparative Analyses of Tick Genomes Elucidate Their Genetic Diversity and Vector Capacities.</title>
        <authorList>
            <consortium name="Tick Genome and Microbiome Consortium (TIGMIC)"/>
            <person name="Jia N."/>
            <person name="Wang J."/>
            <person name="Shi W."/>
            <person name="Du L."/>
            <person name="Sun Y."/>
            <person name="Zhan W."/>
            <person name="Jiang J.F."/>
            <person name="Wang Q."/>
            <person name="Zhang B."/>
            <person name="Ji P."/>
            <person name="Bell-Sakyi L."/>
            <person name="Cui X.M."/>
            <person name="Yuan T.T."/>
            <person name="Jiang B.G."/>
            <person name="Yang W.F."/>
            <person name="Lam T.T."/>
            <person name="Chang Q.C."/>
            <person name="Ding S.J."/>
            <person name="Wang X.J."/>
            <person name="Zhu J.G."/>
            <person name="Ruan X.D."/>
            <person name="Zhao L."/>
            <person name="Wei J.T."/>
            <person name="Ye R.Z."/>
            <person name="Que T.C."/>
            <person name="Du C.H."/>
            <person name="Zhou Y.H."/>
            <person name="Cheng J.X."/>
            <person name="Dai P.F."/>
            <person name="Guo W.B."/>
            <person name="Han X.H."/>
            <person name="Huang E.J."/>
            <person name="Li L.F."/>
            <person name="Wei W."/>
            <person name="Gao Y.C."/>
            <person name="Liu J.Z."/>
            <person name="Shao H.Z."/>
            <person name="Wang X."/>
            <person name="Wang C.C."/>
            <person name="Yang T.C."/>
            <person name="Huo Q.B."/>
            <person name="Li W."/>
            <person name="Chen H.Y."/>
            <person name="Chen S.E."/>
            <person name="Zhou L.G."/>
            <person name="Ni X.B."/>
            <person name="Tian J.H."/>
            <person name="Sheng Y."/>
            <person name="Liu T."/>
            <person name="Pan Y.S."/>
            <person name="Xia L.Y."/>
            <person name="Li J."/>
            <person name="Zhao F."/>
            <person name="Cao W.C."/>
        </authorList>
    </citation>
    <scope>NUCLEOTIDE SEQUENCE</scope>
    <source>
        <strain evidence="2">Rmic-2018</strain>
    </source>
</reference>
<protein>
    <submittedName>
        <fullName evidence="2">Uncharacterized protein</fullName>
    </submittedName>
</protein>
<feature type="compositionally biased region" description="Polar residues" evidence="1">
    <location>
        <begin position="335"/>
        <end position="344"/>
    </location>
</feature>
<sequence>MVLWLIAIAALGTAIYFRVYQQPWLYSALGIGHRRWDDDFYGAPPLVVHKRHPLHVPTDPALERVRAATERVDTQRYESLSQALQVVHHARDNFPPGAPVILLPLLLGIILKWCCRRKEGRPISPSSFCSETSRHGHLTPSEQLDDGLSENREQGHATRHIHRIRRRRFSQQPLVVDFPVLSNNAETSTSESHDSHRAQEVTTTDTIQQWLRGMALPLEHRTRRPTDFLSVRASDVLGLRAGREVPPRSRGKWCRTAADTVRGTDGNGIRSDFVERLQDSPGSARKDGTEGIAVFGDYDDDGKPLLELSDDPSDCERSDGEERRSGGGDADHSDINTSGLSEETSYMELPKSELSSATPSTCSLEVPTQDAWFSVAATLDPLVAAPASRPYPPQEPRNLFEQLLEACRQQEPASFSAVLAELCVRVQISFCMGVQNCVKIHESEHADIFLLYSERGDTMVLKVYDCASIMQHLCCVINEIRIARSRTLPILDISATLESYLSIPPVEESPWLFSSLLAILHPEGLPCRPKKLLRVLQVANPPHDLAAHRSEFCLVETTPPMHLSVYFHHLKAFLSTHPPYLLVCVDHRSLQVAITDRYLRYRAYHYLYLRRSGVHVIDAFRQCGC</sequence>
<evidence type="ECO:0000313" key="2">
    <source>
        <dbReference type="EMBL" id="KAH8029818.1"/>
    </source>
</evidence>
<accession>A0A9J6E6C5</accession>
<name>A0A9J6E6C5_RHIMP</name>